<sequence>MRLNRLLSMDPELLEQHNVDGSPDLQEAPHCTQDSTHNHTLSHTHPHKTKQYYRLWLLPYLWVGLHFDRLTLLALFDRNREVLENVLSVALAVLVAFLGSVLLVNGFFTDIWVFQFCLVIASCQYSLLK</sequence>
<dbReference type="PANTHER" id="PTHR12372:SF2">
    <property type="entry name" value="PECANEX-LIKE PROTEIN 1"/>
    <property type="match status" value="1"/>
</dbReference>
<evidence type="ECO:0000256" key="1">
    <source>
        <dbReference type="RuleBase" id="RU367089"/>
    </source>
</evidence>
<dbReference type="InterPro" id="IPR039797">
    <property type="entry name" value="Pecanex"/>
</dbReference>
<dbReference type="EMBL" id="JAMKFB020000013">
    <property type="protein sequence ID" value="KAL0178279.1"/>
    <property type="molecule type" value="Genomic_DNA"/>
</dbReference>
<keyword evidence="1" id="KW-1133">Transmembrane helix</keyword>
<comment type="subcellular location">
    <subcellularLocation>
        <location evidence="1">Membrane</location>
        <topology evidence="1">Multi-pass membrane protein</topology>
    </subcellularLocation>
</comment>
<comment type="caution">
    <text evidence="1">Lacks conserved residue(s) required for the propagation of feature annotation.</text>
</comment>
<accession>A0ABD0PW67</accession>
<name>A0ABD0PW67_CIRMR</name>
<protein>
    <recommendedName>
        <fullName evidence="1">Pecanex-like protein</fullName>
    </recommendedName>
</protein>
<dbReference type="GO" id="GO:0016020">
    <property type="term" value="C:membrane"/>
    <property type="evidence" value="ECO:0007669"/>
    <property type="project" value="UniProtKB-SubCell"/>
</dbReference>
<comment type="similarity">
    <text evidence="1">Belongs to the pecanex family.</text>
</comment>
<feature type="transmembrane region" description="Helical" evidence="1">
    <location>
        <begin position="111"/>
        <end position="128"/>
    </location>
</feature>
<feature type="non-terminal residue" evidence="3">
    <location>
        <position position="129"/>
    </location>
</feature>
<gene>
    <name evidence="3" type="ORF">M9458_027173</name>
</gene>
<dbReference type="Proteomes" id="UP001529510">
    <property type="component" value="Unassembled WGS sequence"/>
</dbReference>
<feature type="region of interest" description="Disordered" evidence="2">
    <location>
        <begin position="25"/>
        <end position="44"/>
    </location>
</feature>
<proteinExistence type="inferred from homology"/>
<keyword evidence="4" id="KW-1185">Reference proteome</keyword>
<evidence type="ECO:0000313" key="4">
    <source>
        <dbReference type="Proteomes" id="UP001529510"/>
    </source>
</evidence>
<dbReference type="AlphaFoldDB" id="A0ABD0PW67"/>
<dbReference type="PANTHER" id="PTHR12372">
    <property type="entry name" value="PECANEX"/>
    <property type="match status" value="1"/>
</dbReference>
<keyword evidence="1" id="KW-0472">Membrane</keyword>
<reference evidence="3 4" key="1">
    <citation type="submission" date="2024-05" db="EMBL/GenBank/DDBJ databases">
        <title>Genome sequencing and assembly of Indian major carp, Cirrhinus mrigala (Hamilton, 1822).</title>
        <authorList>
            <person name="Mohindra V."/>
            <person name="Chowdhury L.M."/>
            <person name="Lal K."/>
            <person name="Jena J.K."/>
        </authorList>
    </citation>
    <scope>NUCLEOTIDE SEQUENCE [LARGE SCALE GENOMIC DNA]</scope>
    <source>
        <strain evidence="3">CM1030</strain>
        <tissue evidence="3">Blood</tissue>
    </source>
</reference>
<evidence type="ECO:0000256" key="2">
    <source>
        <dbReference type="SAM" id="MobiDB-lite"/>
    </source>
</evidence>
<comment type="caution">
    <text evidence="3">The sequence shown here is derived from an EMBL/GenBank/DDBJ whole genome shotgun (WGS) entry which is preliminary data.</text>
</comment>
<evidence type="ECO:0000313" key="3">
    <source>
        <dbReference type="EMBL" id="KAL0178279.1"/>
    </source>
</evidence>
<organism evidence="3 4">
    <name type="scientific">Cirrhinus mrigala</name>
    <name type="common">Mrigala</name>
    <dbReference type="NCBI Taxonomy" id="683832"/>
    <lineage>
        <taxon>Eukaryota</taxon>
        <taxon>Metazoa</taxon>
        <taxon>Chordata</taxon>
        <taxon>Craniata</taxon>
        <taxon>Vertebrata</taxon>
        <taxon>Euteleostomi</taxon>
        <taxon>Actinopterygii</taxon>
        <taxon>Neopterygii</taxon>
        <taxon>Teleostei</taxon>
        <taxon>Ostariophysi</taxon>
        <taxon>Cypriniformes</taxon>
        <taxon>Cyprinidae</taxon>
        <taxon>Labeoninae</taxon>
        <taxon>Labeonini</taxon>
        <taxon>Cirrhinus</taxon>
    </lineage>
</organism>
<keyword evidence="1" id="KW-0812">Transmembrane</keyword>
<feature type="transmembrane region" description="Helical" evidence="1">
    <location>
        <begin position="82"/>
        <end position="104"/>
    </location>
</feature>